<reference evidence="3" key="1">
    <citation type="submission" date="2022-01" db="EMBL/GenBank/DDBJ databases">
        <authorList>
            <person name="Braso-Vives M."/>
        </authorList>
    </citation>
    <scope>NUCLEOTIDE SEQUENCE</scope>
</reference>
<organism evidence="3 4">
    <name type="scientific">Branchiostoma lanceolatum</name>
    <name type="common">Common lancelet</name>
    <name type="synonym">Amphioxus lanceolatum</name>
    <dbReference type="NCBI Taxonomy" id="7740"/>
    <lineage>
        <taxon>Eukaryota</taxon>
        <taxon>Metazoa</taxon>
        <taxon>Chordata</taxon>
        <taxon>Cephalochordata</taxon>
        <taxon>Leptocardii</taxon>
        <taxon>Amphioxiformes</taxon>
        <taxon>Branchiostomatidae</taxon>
        <taxon>Branchiostoma</taxon>
    </lineage>
</organism>
<keyword evidence="4" id="KW-1185">Reference proteome</keyword>
<feature type="compositionally biased region" description="Polar residues" evidence="1">
    <location>
        <begin position="155"/>
        <end position="166"/>
    </location>
</feature>
<proteinExistence type="predicted"/>
<evidence type="ECO:0000313" key="3">
    <source>
        <dbReference type="EMBL" id="CAH1242385.1"/>
    </source>
</evidence>
<accession>A0A8K0E7B0</accession>
<dbReference type="Proteomes" id="UP000838412">
    <property type="component" value="Chromosome 12"/>
</dbReference>
<dbReference type="InterPro" id="IPR046616">
    <property type="entry name" value="DUF6729"/>
</dbReference>
<dbReference type="PANTHER" id="PTHR24401:SF29">
    <property type="entry name" value="SI:CH211-243P7.3-RELATED"/>
    <property type="match status" value="1"/>
</dbReference>
<gene>
    <name evidence="3" type="primary">Hypp6643</name>
    <name evidence="3" type="ORF">BLAG_LOCUS5682</name>
</gene>
<protein>
    <submittedName>
        <fullName evidence="3">Hypp6643 protein</fullName>
    </submittedName>
</protein>
<feature type="domain" description="DUF6729" evidence="2">
    <location>
        <begin position="207"/>
        <end position="436"/>
    </location>
</feature>
<feature type="region of interest" description="Disordered" evidence="1">
    <location>
        <begin position="118"/>
        <end position="167"/>
    </location>
</feature>
<dbReference type="OrthoDB" id="10072098at2759"/>
<name>A0A8K0E7B0_BRALA</name>
<feature type="compositionally biased region" description="Low complexity" evidence="1">
    <location>
        <begin position="60"/>
        <end position="104"/>
    </location>
</feature>
<evidence type="ECO:0000259" key="2">
    <source>
        <dbReference type="Pfam" id="PF20499"/>
    </source>
</evidence>
<feature type="compositionally biased region" description="Polar residues" evidence="1">
    <location>
        <begin position="122"/>
        <end position="138"/>
    </location>
</feature>
<dbReference type="AlphaFoldDB" id="A0A8K0E7B0"/>
<evidence type="ECO:0000313" key="4">
    <source>
        <dbReference type="Proteomes" id="UP000838412"/>
    </source>
</evidence>
<dbReference type="PANTHER" id="PTHR24401">
    <property type="entry name" value="SI:CH211-243P7.3-RELATED"/>
    <property type="match status" value="1"/>
</dbReference>
<evidence type="ECO:0000256" key="1">
    <source>
        <dbReference type="SAM" id="MobiDB-lite"/>
    </source>
</evidence>
<sequence>MLENCLGYVGWMVDNMRNKKITSDPLSTNKDAFRKYAQSFAECREITAQKAAARVAKTLPSSSQPSSSQRLSSQPSSSQPSSSQPSSSQPSSSQPSSSQPSRISSLMTGHLHGARLARKVQTVMSKASNSRISPNLSVSRGLKNPAVPTDKTESQDTSLASPSEPATTAGVMIQDSSEDFMQEAELVAAAEMTEGQQQAQPVLPDGWRDSLPKADHEWITRALFKTSAKTGKTQFDTARVDKLWWWPPQPAPICKQPPQPGFYFAQRLLLWMPRRLWHVKLFCPHEGCKQVELTSAGVYPRVRQVLDIDSNYNLAAEYLECKNCRRKLISWSDPILQQLDVGHRQQFPVVLTYHLACDIRVIRLLRQRGLGNSSTQLRKKLMEQHTELWMSKAMGYLTDCEAFKNVTASPPEFADPPSFVPIPKFRWLLNVYVRDIKERLEAVKASITSTFGSVLKMDSTKKMVRKLAGHAPGTAAWVTNVGNERGEVLMSVLTASEGAGIISMAEGLMKRYREAGVTPPVAIYVDRDCCGATQNFSTSCSQLSTENRCSDSHRSVGASKVHKLFSQWTGLHVRLDIWHFMRRVAVGCTTEAHPLYGIFMGRLSQCIFEWSQEDLQQLKEAKRNVMVSNGIPQPSDSDIMKYISRKELSTHCRRRTRDPDETTKLIAELLQTFAGPQGSDTIGVPLLNKCRIWNIWSTQKRHVACLQDPPEVRLYMQTGSLVKGGVTLPVFRCARGSTSLESFHLHQNRFIPGELIGSDDSEGLHCDGDNTDEGFVEEEEEEDSTVATAAAVFRGSDEELEELTTLGTGT</sequence>
<feature type="region of interest" description="Disordered" evidence="1">
    <location>
        <begin position="51"/>
        <end position="104"/>
    </location>
</feature>
<dbReference type="Pfam" id="PF20499">
    <property type="entry name" value="DUF6729"/>
    <property type="match status" value="1"/>
</dbReference>
<dbReference type="EMBL" id="OV696697">
    <property type="protein sequence ID" value="CAH1242385.1"/>
    <property type="molecule type" value="Genomic_DNA"/>
</dbReference>